<dbReference type="SUPFAM" id="SSF52540">
    <property type="entry name" value="P-loop containing nucleoside triphosphate hydrolases"/>
    <property type="match status" value="1"/>
</dbReference>
<sequence length="453" mass="47303">MSDTNGSRDPKPWWRTRRAHSAPGPGGRVLLYCKDLTIDSPLTGAHLLDRVTLGFRSGSFTAILDPSGSRTRAFFLAAAGLRPPSAGAIDLRAAGGDRPASVGLLTASTPLDEALSVSENILAPLSLTGTSALAHHVRQALSLTSLEELADLRACELSPLDRFRALSARALVSGGDLILVEDPDHLPTAPDRRAALELLRSLAQHGTTVILASTSPESCALADRTVLLTNGRVTYDLLAPGAERLRTILTGTDEDPATLLGPIPAAVPPAAPPAVVEDAPVTGSPGTEEDPSEAFRVSWIPIRRSGEAEAGHAVAEEAAAEVADPPEVEKETEDEGEAGHETAVEAESPIGAAAAARPGIRPAAPSPAPAEPVPGPALATPATRERRRIEEPDPITAAIRALVADQQDDRPRGRHAHRPLPASTPAPPTLEQAEVIDRARKILEDLPGPVIPD</sequence>
<protein>
    <submittedName>
        <fullName evidence="4">ABC transport system ATP-binding protein</fullName>
    </submittedName>
</protein>
<proteinExistence type="predicted"/>
<evidence type="ECO:0000256" key="2">
    <source>
        <dbReference type="SAM" id="MobiDB-lite"/>
    </source>
</evidence>
<dbReference type="GO" id="GO:0005524">
    <property type="term" value="F:ATP binding"/>
    <property type="evidence" value="ECO:0007669"/>
    <property type="project" value="UniProtKB-KW"/>
</dbReference>
<evidence type="ECO:0000259" key="3">
    <source>
        <dbReference type="PROSITE" id="PS50893"/>
    </source>
</evidence>
<reference evidence="4" key="1">
    <citation type="submission" date="2020-08" db="EMBL/GenBank/DDBJ databases">
        <title>Sequencing the genomes of 1000 actinobacteria strains.</title>
        <authorList>
            <person name="Klenk H.-P."/>
        </authorList>
    </citation>
    <scope>NUCLEOTIDE SEQUENCE</scope>
    <source>
        <strain evidence="4">DSM 10695</strain>
    </source>
</reference>
<feature type="compositionally biased region" description="Basic and acidic residues" evidence="2">
    <location>
        <begin position="1"/>
        <end position="12"/>
    </location>
</feature>
<dbReference type="InterPro" id="IPR003439">
    <property type="entry name" value="ABC_transporter-like_ATP-bd"/>
</dbReference>
<dbReference type="InterPro" id="IPR050166">
    <property type="entry name" value="ABC_transporter_ATP-bind"/>
</dbReference>
<keyword evidence="1" id="KW-0813">Transport</keyword>
<feature type="region of interest" description="Disordered" evidence="2">
    <location>
        <begin position="1"/>
        <end position="22"/>
    </location>
</feature>
<feature type="region of interest" description="Disordered" evidence="2">
    <location>
        <begin position="308"/>
        <end position="431"/>
    </location>
</feature>
<evidence type="ECO:0000256" key="1">
    <source>
        <dbReference type="ARBA" id="ARBA00022448"/>
    </source>
</evidence>
<accession>A0A923E7S2</accession>
<dbReference type="EMBL" id="JACHMK010000001">
    <property type="protein sequence ID" value="MBB6335635.1"/>
    <property type="molecule type" value="Genomic_DNA"/>
</dbReference>
<dbReference type="PROSITE" id="PS50893">
    <property type="entry name" value="ABC_TRANSPORTER_2"/>
    <property type="match status" value="1"/>
</dbReference>
<keyword evidence="5" id="KW-1185">Reference proteome</keyword>
<feature type="region of interest" description="Disordered" evidence="2">
    <location>
        <begin position="269"/>
        <end position="294"/>
    </location>
</feature>
<feature type="compositionally biased region" description="Acidic residues" evidence="2">
    <location>
        <begin position="324"/>
        <end position="336"/>
    </location>
</feature>
<feature type="compositionally biased region" description="Low complexity" evidence="2">
    <location>
        <begin position="345"/>
        <end position="363"/>
    </location>
</feature>
<feature type="compositionally biased region" description="Pro residues" evidence="2">
    <location>
        <begin position="364"/>
        <end position="375"/>
    </location>
</feature>
<dbReference type="RefSeq" id="WP_184454124.1">
    <property type="nucleotide sequence ID" value="NZ_JACHMK010000001.1"/>
</dbReference>
<organism evidence="4 5">
    <name type="scientific">Schaalia hyovaginalis</name>
    <dbReference type="NCBI Taxonomy" id="29316"/>
    <lineage>
        <taxon>Bacteria</taxon>
        <taxon>Bacillati</taxon>
        <taxon>Actinomycetota</taxon>
        <taxon>Actinomycetes</taxon>
        <taxon>Actinomycetales</taxon>
        <taxon>Actinomycetaceae</taxon>
        <taxon>Schaalia</taxon>
    </lineage>
</organism>
<dbReference type="PANTHER" id="PTHR42788">
    <property type="entry name" value="TAURINE IMPORT ATP-BINDING PROTEIN-RELATED"/>
    <property type="match status" value="1"/>
</dbReference>
<dbReference type="InterPro" id="IPR027417">
    <property type="entry name" value="P-loop_NTPase"/>
</dbReference>
<dbReference type="PANTHER" id="PTHR42788:SF13">
    <property type="entry name" value="ALIPHATIC SULFONATES IMPORT ATP-BINDING PROTEIN SSUB"/>
    <property type="match status" value="1"/>
</dbReference>
<feature type="compositionally biased region" description="Low complexity" evidence="2">
    <location>
        <begin position="311"/>
        <end position="323"/>
    </location>
</feature>
<dbReference type="Proteomes" id="UP000617426">
    <property type="component" value="Unassembled WGS sequence"/>
</dbReference>
<evidence type="ECO:0000313" key="5">
    <source>
        <dbReference type="Proteomes" id="UP000617426"/>
    </source>
</evidence>
<comment type="caution">
    <text evidence="4">The sequence shown here is derived from an EMBL/GenBank/DDBJ whole genome shotgun (WGS) entry which is preliminary data.</text>
</comment>
<gene>
    <name evidence="4" type="ORF">HD592_002200</name>
</gene>
<keyword evidence="4" id="KW-0547">Nucleotide-binding</keyword>
<name>A0A923E7S2_9ACTO</name>
<feature type="domain" description="ABC transporter" evidence="3">
    <location>
        <begin position="31"/>
        <end position="255"/>
    </location>
</feature>
<keyword evidence="4" id="KW-0067">ATP-binding</keyword>
<dbReference type="GO" id="GO:0016887">
    <property type="term" value="F:ATP hydrolysis activity"/>
    <property type="evidence" value="ECO:0007669"/>
    <property type="project" value="InterPro"/>
</dbReference>
<evidence type="ECO:0000313" key="4">
    <source>
        <dbReference type="EMBL" id="MBB6335635.1"/>
    </source>
</evidence>
<dbReference type="AlphaFoldDB" id="A0A923E7S2"/>
<dbReference type="Gene3D" id="3.40.50.300">
    <property type="entry name" value="P-loop containing nucleotide triphosphate hydrolases"/>
    <property type="match status" value="1"/>
</dbReference>